<evidence type="ECO:0000256" key="4">
    <source>
        <dbReference type="ARBA" id="ARBA00023002"/>
    </source>
</evidence>
<dbReference type="InterPro" id="IPR036249">
    <property type="entry name" value="Thioredoxin-like_sf"/>
</dbReference>
<evidence type="ECO:0000259" key="9">
    <source>
        <dbReference type="PROSITE" id="PS51352"/>
    </source>
</evidence>
<protein>
    <recommendedName>
        <fullName evidence="6">Thioredoxin-dependent peroxiredoxin</fullName>
    </recommendedName>
</protein>
<dbReference type="PANTHER" id="PTHR10430:SF16">
    <property type="entry name" value="PEROXIREDOXIN-5, MITOCHONDRIAL"/>
    <property type="match status" value="1"/>
</dbReference>
<evidence type="ECO:0000256" key="1">
    <source>
        <dbReference type="ARBA" id="ARBA00010505"/>
    </source>
</evidence>
<evidence type="ECO:0000256" key="6">
    <source>
        <dbReference type="ARBA" id="ARBA00079296"/>
    </source>
</evidence>
<keyword evidence="2" id="KW-0575">Peroxidase</keyword>
<evidence type="ECO:0000256" key="3">
    <source>
        <dbReference type="ARBA" id="ARBA00022862"/>
    </source>
</evidence>
<dbReference type="PANTHER" id="PTHR10430">
    <property type="entry name" value="PEROXIREDOXIN"/>
    <property type="match status" value="1"/>
</dbReference>
<dbReference type="AlphaFoldDB" id="A0A0C9LXM3"/>
<evidence type="ECO:0000256" key="7">
    <source>
        <dbReference type="PIRSR" id="PIRSR637944-1"/>
    </source>
</evidence>
<name>A0A0C9LXM3_9FUNG</name>
<evidence type="ECO:0000256" key="8">
    <source>
        <dbReference type="SAM" id="Phobius"/>
    </source>
</evidence>
<evidence type="ECO:0000313" key="10">
    <source>
        <dbReference type="EMBL" id="GAN10215.1"/>
    </source>
</evidence>
<keyword evidence="3" id="KW-0049">Antioxidant</keyword>
<dbReference type="GO" id="GO:0034599">
    <property type="term" value="P:cellular response to oxidative stress"/>
    <property type="evidence" value="ECO:0007669"/>
    <property type="project" value="InterPro"/>
</dbReference>
<keyword evidence="8" id="KW-0472">Membrane</keyword>
<dbReference type="PROSITE" id="PS51352">
    <property type="entry name" value="THIOREDOXIN_2"/>
    <property type="match status" value="1"/>
</dbReference>
<keyword evidence="8" id="KW-1133">Transmembrane helix</keyword>
<proteinExistence type="inferred from homology"/>
<keyword evidence="11" id="KW-1185">Reference proteome</keyword>
<dbReference type="SUPFAM" id="SSF52833">
    <property type="entry name" value="Thioredoxin-like"/>
    <property type="match status" value="1"/>
</dbReference>
<dbReference type="Proteomes" id="UP000053815">
    <property type="component" value="Unassembled WGS sequence"/>
</dbReference>
<sequence length="654" mass="74077">MLRTTFSQIQRRTFTNTSRLLIAEGDAIPNIEVQLKSPGETVKTQDLFKGKKSILFGVPGAFTPGCSKTHLPGYIKEAETLKSKGVDLVACVAVNDAFVMTEWGKAHQADDKVTLLADSKGELAKAMDLDFDASGALGNHRFKRFAAILEDGKVKKLFVEPDTTGLNVSLKRLTLTITVLFTIGILVSCYFLYTQYPLGNNDDPRQEKFLAYLPHSGLSNQRIELANALLLAALLKRTLIIPPAFLGNVVGWMPMDQLLDHLSWLTTPKDFDLICQPPTPGDLHSYVQRNKCAEYHQFAAIPWTQLHDFSMLEPYVKMKFVDTVSFTKLQEGLNVQDNDTFIHYDDHLYDWRLYEDIEEANAILNNGSNFVDSFTDRKFYKIFTPMHWQQRTERLLHLGGIFGSTRMNMVKPEHIDLQQLISSTLHYRLDTPLGETVAGIVQHLGGKASFNAVHFRLRDVPFRKYAIENLHQFERNMSIATGTPVPPLPPYNEFGVLTSIPKPPPPPEQTIHLIPQYNLSLPPWSNVCENVSPDLSVSMENVGSRAVVYIATDHRDIRGENSRLLEWFDYFPCTLTLNDIPPELLDPLDKMHCMYNPNKSLKSFLIPLVDAMVAAHARRIFTTPRSTFSKYIAELNEAWVLKEQGYATSSFFLY</sequence>
<evidence type="ECO:0000256" key="5">
    <source>
        <dbReference type="ARBA" id="ARBA00023284"/>
    </source>
</evidence>
<keyword evidence="5" id="KW-0676">Redox-active center</keyword>
<organism evidence="10">
    <name type="scientific">Mucor ambiguus</name>
    <dbReference type="NCBI Taxonomy" id="91626"/>
    <lineage>
        <taxon>Eukaryota</taxon>
        <taxon>Fungi</taxon>
        <taxon>Fungi incertae sedis</taxon>
        <taxon>Mucoromycota</taxon>
        <taxon>Mucoromycotina</taxon>
        <taxon>Mucoromycetes</taxon>
        <taxon>Mucorales</taxon>
        <taxon>Mucorineae</taxon>
        <taxon>Mucoraceae</taxon>
        <taxon>Mucor</taxon>
    </lineage>
</organism>
<dbReference type="Gene3D" id="3.40.50.11350">
    <property type="match status" value="1"/>
</dbReference>
<dbReference type="GO" id="GO:0045454">
    <property type="term" value="P:cell redox homeostasis"/>
    <property type="evidence" value="ECO:0007669"/>
    <property type="project" value="TreeGrafter"/>
</dbReference>
<dbReference type="InterPro" id="IPR013766">
    <property type="entry name" value="Thioredoxin_domain"/>
</dbReference>
<dbReference type="EMBL" id="DF836620">
    <property type="protein sequence ID" value="GAN10215.1"/>
    <property type="molecule type" value="Genomic_DNA"/>
</dbReference>
<keyword evidence="8" id="KW-0812">Transmembrane</keyword>
<dbReference type="GO" id="GO:0005739">
    <property type="term" value="C:mitochondrion"/>
    <property type="evidence" value="ECO:0007669"/>
    <property type="project" value="TreeGrafter"/>
</dbReference>
<dbReference type="OrthoDB" id="1882547at2759"/>
<evidence type="ECO:0000256" key="2">
    <source>
        <dbReference type="ARBA" id="ARBA00022559"/>
    </source>
</evidence>
<gene>
    <name evidence="10" type="ORF">MAM1_0331d09753</name>
</gene>
<dbReference type="GO" id="GO:0005777">
    <property type="term" value="C:peroxisome"/>
    <property type="evidence" value="ECO:0007669"/>
    <property type="project" value="TreeGrafter"/>
</dbReference>
<feature type="transmembrane region" description="Helical" evidence="8">
    <location>
        <begin position="173"/>
        <end position="193"/>
    </location>
</feature>
<feature type="domain" description="Thioredoxin" evidence="9">
    <location>
        <begin position="22"/>
        <end position="182"/>
    </location>
</feature>
<dbReference type="InterPro" id="IPR037944">
    <property type="entry name" value="PRX5-like"/>
</dbReference>
<accession>A0A0C9LXM3</accession>
<reference evidence="10" key="1">
    <citation type="submission" date="2014-09" db="EMBL/GenBank/DDBJ databases">
        <title>Draft genome sequence of an oleaginous Mucoromycotina fungus Mucor ambiguus NBRC6742.</title>
        <authorList>
            <person name="Takeda I."/>
            <person name="Yamane N."/>
            <person name="Morita T."/>
            <person name="Tamano K."/>
            <person name="Machida M."/>
            <person name="Baker S."/>
            <person name="Koike H."/>
        </authorList>
    </citation>
    <scope>NUCLEOTIDE SEQUENCE</scope>
    <source>
        <strain evidence="10">NBRC 6742</strain>
    </source>
</reference>
<dbReference type="GO" id="GO:0042744">
    <property type="term" value="P:hydrogen peroxide catabolic process"/>
    <property type="evidence" value="ECO:0007669"/>
    <property type="project" value="TreeGrafter"/>
</dbReference>
<evidence type="ECO:0000313" key="11">
    <source>
        <dbReference type="Proteomes" id="UP000053815"/>
    </source>
</evidence>
<feature type="active site" description="Cysteine sulfenic acid (-SOH) intermediate" evidence="7">
    <location>
        <position position="66"/>
    </location>
</feature>
<dbReference type="GO" id="GO:0008379">
    <property type="term" value="F:thioredoxin peroxidase activity"/>
    <property type="evidence" value="ECO:0007669"/>
    <property type="project" value="InterPro"/>
</dbReference>
<dbReference type="Pfam" id="PF08534">
    <property type="entry name" value="Redoxin"/>
    <property type="match status" value="1"/>
</dbReference>
<dbReference type="FunFam" id="3.40.30.10:FF:000020">
    <property type="entry name" value="Peroxiredoxin"/>
    <property type="match status" value="1"/>
</dbReference>
<dbReference type="Gene3D" id="3.40.30.10">
    <property type="entry name" value="Glutaredoxin"/>
    <property type="match status" value="1"/>
</dbReference>
<dbReference type="STRING" id="91626.A0A0C9LXM3"/>
<dbReference type="InterPro" id="IPR013740">
    <property type="entry name" value="Redoxin"/>
</dbReference>
<comment type="similarity">
    <text evidence="1">Belongs to the peroxiredoxin family. Prx5 subfamily.</text>
</comment>
<keyword evidence="4" id="KW-0560">Oxidoreductase</keyword>
<dbReference type="CDD" id="cd03013">
    <property type="entry name" value="PRX5_like"/>
    <property type="match status" value="1"/>
</dbReference>